<keyword evidence="5 8" id="KW-0547">Nucleotide-binding</keyword>
<comment type="subcellular location">
    <subcellularLocation>
        <location evidence="1 8">Cytoplasm</location>
    </subcellularLocation>
</comment>
<evidence type="ECO:0000259" key="9">
    <source>
        <dbReference type="SMART" id="SM00977"/>
    </source>
</evidence>
<dbReference type="GO" id="GO:0005524">
    <property type="term" value="F:ATP binding"/>
    <property type="evidence" value="ECO:0007669"/>
    <property type="project" value="UniProtKB-UniRule"/>
</dbReference>
<comment type="caution">
    <text evidence="10">The sequence shown here is derived from an EMBL/GenBank/DDBJ whole genome shotgun (WGS) entry which is preliminary data.</text>
</comment>
<dbReference type="InterPro" id="IPR015262">
    <property type="entry name" value="tRNA_Ile_lys_synt_subst-bd"/>
</dbReference>
<comment type="domain">
    <text evidence="8">The N-terminal region contains the highly conserved SGGXDS motif, predicted to be a P-loop motif involved in ATP binding.</text>
</comment>
<reference evidence="10" key="1">
    <citation type="journal article" date="2020" name="mSystems">
        <title>Genome- and Community-Level Interaction Insights into Carbon Utilization and Element Cycling Functions of Hydrothermarchaeota in Hydrothermal Sediment.</title>
        <authorList>
            <person name="Zhou Z."/>
            <person name="Liu Y."/>
            <person name="Xu W."/>
            <person name="Pan J."/>
            <person name="Luo Z.H."/>
            <person name="Li M."/>
        </authorList>
    </citation>
    <scope>NUCLEOTIDE SEQUENCE [LARGE SCALE GENOMIC DNA]</scope>
    <source>
        <strain evidence="10">HyVt-458</strain>
    </source>
</reference>
<comment type="catalytic activity">
    <reaction evidence="7 8">
        <text>cytidine(34) in tRNA(Ile2) + L-lysine + ATP = lysidine(34) in tRNA(Ile2) + AMP + diphosphate + H(+)</text>
        <dbReference type="Rhea" id="RHEA:43744"/>
        <dbReference type="Rhea" id="RHEA-COMP:10625"/>
        <dbReference type="Rhea" id="RHEA-COMP:10670"/>
        <dbReference type="ChEBI" id="CHEBI:15378"/>
        <dbReference type="ChEBI" id="CHEBI:30616"/>
        <dbReference type="ChEBI" id="CHEBI:32551"/>
        <dbReference type="ChEBI" id="CHEBI:33019"/>
        <dbReference type="ChEBI" id="CHEBI:82748"/>
        <dbReference type="ChEBI" id="CHEBI:83665"/>
        <dbReference type="ChEBI" id="CHEBI:456215"/>
        <dbReference type="EC" id="6.3.4.19"/>
    </reaction>
</comment>
<dbReference type="SUPFAM" id="SSF56037">
    <property type="entry name" value="PheT/TilS domain"/>
    <property type="match status" value="1"/>
</dbReference>
<evidence type="ECO:0000256" key="4">
    <source>
        <dbReference type="ARBA" id="ARBA00022694"/>
    </source>
</evidence>
<dbReference type="PANTHER" id="PTHR43033">
    <property type="entry name" value="TRNA(ILE)-LYSIDINE SYNTHASE-RELATED"/>
    <property type="match status" value="1"/>
</dbReference>
<evidence type="ECO:0000256" key="5">
    <source>
        <dbReference type="ARBA" id="ARBA00022741"/>
    </source>
</evidence>
<dbReference type="GO" id="GO:0032267">
    <property type="term" value="F:tRNA(Ile)-lysidine synthase activity"/>
    <property type="evidence" value="ECO:0007669"/>
    <property type="project" value="UniProtKB-EC"/>
</dbReference>
<dbReference type="PANTHER" id="PTHR43033:SF1">
    <property type="entry name" value="TRNA(ILE)-LYSIDINE SYNTHASE-RELATED"/>
    <property type="match status" value="1"/>
</dbReference>
<name>A0A831RYE8_9GAMM</name>
<dbReference type="NCBIfam" id="TIGR02433">
    <property type="entry name" value="lysidine_TilS_C"/>
    <property type="match status" value="1"/>
</dbReference>
<keyword evidence="6 8" id="KW-0067">ATP-binding</keyword>
<evidence type="ECO:0000256" key="2">
    <source>
        <dbReference type="ARBA" id="ARBA00022490"/>
    </source>
</evidence>
<feature type="binding site" evidence="8">
    <location>
        <begin position="26"/>
        <end position="31"/>
    </location>
    <ligand>
        <name>ATP</name>
        <dbReference type="ChEBI" id="CHEBI:30616"/>
    </ligand>
</feature>
<evidence type="ECO:0000256" key="7">
    <source>
        <dbReference type="ARBA" id="ARBA00048539"/>
    </source>
</evidence>
<dbReference type="InterPro" id="IPR014729">
    <property type="entry name" value="Rossmann-like_a/b/a_fold"/>
</dbReference>
<evidence type="ECO:0000313" key="10">
    <source>
        <dbReference type="EMBL" id="HEC07921.1"/>
    </source>
</evidence>
<dbReference type="SMART" id="SM00977">
    <property type="entry name" value="TilS_C"/>
    <property type="match status" value="1"/>
</dbReference>
<keyword evidence="2 8" id="KW-0963">Cytoplasm</keyword>
<sequence length="436" mass="49971">MAFSPQKLLDVLQTLPVPEQYWVAFSGGMDSTVLLHGLAMIRPELPAPLMAIHINHGLQVKALEWEMFCRETCARLDIPLTNLQLNLRPASGESLEAQARDARYAAIAARMNPQDMLLTAHHGDDQVETFLLQLLRGAGISGLASMPLIRDWQTGWLARPLLEYSREALLDWARKEELQWQDDPSNERLNIRRNYLRHKVIPLLKDQWPGLINTTARSARHCAEAANLMREVGTADMALVWDEGKPWQMMISGLEVLSLQRQKNLLRYWIRHQGLPVPGHRVIERILSEVMQAQQAGSPLLSWNSAEIRRYRGRLYLMPTLPEPPSEEVRLHWDGSRPLKLPEGLGRLLVRTGMDWLSEGVDVVFRSESLKCRPGKGKSNRSFKGLCQELSIPPWLRQRLPLIYRNDELIAVADYCMCQPETGKSPFIWERPEWLQ</sequence>
<dbReference type="InterPro" id="IPR012094">
    <property type="entry name" value="tRNA_Ile_lys_synt"/>
</dbReference>
<dbReference type="Pfam" id="PF09179">
    <property type="entry name" value="TilS"/>
    <property type="match status" value="1"/>
</dbReference>
<dbReference type="SUPFAM" id="SSF52402">
    <property type="entry name" value="Adenine nucleotide alpha hydrolases-like"/>
    <property type="match status" value="1"/>
</dbReference>
<dbReference type="HAMAP" id="MF_01161">
    <property type="entry name" value="tRNA_Ile_lys_synt"/>
    <property type="match status" value="1"/>
</dbReference>
<dbReference type="Gene3D" id="3.40.50.620">
    <property type="entry name" value="HUPs"/>
    <property type="match status" value="1"/>
</dbReference>
<dbReference type="SUPFAM" id="SSF82829">
    <property type="entry name" value="MesJ substrate recognition domain-like"/>
    <property type="match status" value="1"/>
</dbReference>
<dbReference type="AlphaFoldDB" id="A0A831RYE8"/>
<dbReference type="Pfam" id="PF01171">
    <property type="entry name" value="ATP_bind_3"/>
    <property type="match status" value="1"/>
</dbReference>
<dbReference type="NCBIfam" id="TIGR02432">
    <property type="entry name" value="lysidine_TilS_N"/>
    <property type="match status" value="1"/>
</dbReference>
<dbReference type="CDD" id="cd01992">
    <property type="entry name" value="TilS_N"/>
    <property type="match status" value="1"/>
</dbReference>
<dbReference type="EC" id="6.3.4.19" evidence="8"/>
<dbReference type="InterPro" id="IPR012795">
    <property type="entry name" value="tRNA_Ile_lys_synt_N"/>
</dbReference>
<gene>
    <name evidence="8 10" type="primary">tilS</name>
    <name evidence="10" type="ORF">ENJ12_13780</name>
</gene>
<protein>
    <recommendedName>
        <fullName evidence="8">tRNA(Ile)-lysidine synthase</fullName>
        <ecNumber evidence="8">6.3.4.19</ecNumber>
    </recommendedName>
    <alternativeName>
        <fullName evidence="8">tRNA(Ile)-2-lysyl-cytidine synthase</fullName>
    </alternativeName>
    <alternativeName>
        <fullName evidence="8">tRNA(Ile)-lysidine synthetase</fullName>
    </alternativeName>
</protein>
<dbReference type="Pfam" id="PF11734">
    <property type="entry name" value="TilS_C"/>
    <property type="match status" value="1"/>
</dbReference>
<proteinExistence type="inferred from homology"/>
<evidence type="ECO:0000256" key="8">
    <source>
        <dbReference type="HAMAP-Rule" id="MF_01161"/>
    </source>
</evidence>
<dbReference type="InterPro" id="IPR011063">
    <property type="entry name" value="TilS/TtcA_N"/>
</dbReference>
<dbReference type="InterPro" id="IPR012796">
    <property type="entry name" value="Lysidine-tRNA-synth_C"/>
</dbReference>
<feature type="domain" description="Lysidine-tRNA(Ile) synthetase C-terminal" evidence="9">
    <location>
        <begin position="361"/>
        <end position="429"/>
    </location>
</feature>
<evidence type="ECO:0000256" key="3">
    <source>
        <dbReference type="ARBA" id="ARBA00022598"/>
    </source>
</evidence>
<comment type="function">
    <text evidence="8">Ligates lysine onto the cytidine present at position 34 of the AUA codon-specific tRNA(Ile) that contains the anticodon CAU, in an ATP-dependent manner. Cytidine is converted to lysidine, thus changing the amino acid specificity of the tRNA from methionine to isoleucine.</text>
</comment>
<dbReference type="Proteomes" id="UP000886339">
    <property type="component" value="Unassembled WGS sequence"/>
</dbReference>
<evidence type="ECO:0000256" key="6">
    <source>
        <dbReference type="ARBA" id="ARBA00022840"/>
    </source>
</evidence>
<organism evidence="10">
    <name type="scientific">Thiolapillus brandeum</name>
    <dbReference type="NCBI Taxonomy" id="1076588"/>
    <lineage>
        <taxon>Bacteria</taxon>
        <taxon>Pseudomonadati</taxon>
        <taxon>Pseudomonadota</taxon>
        <taxon>Gammaproteobacteria</taxon>
        <taxon>Chromatiales</taxon>
        <taxon>Sedimenticolaceae</taxon>
        <taxon>Thiolapillus</taxon>
    </lineage>
</organism>
<dbReference type="GO" id="GO:0006400">
    <property type="term" value="P:tRNA modification"/>
    <property type="evidence" value="ECO:0007669"/>
    <property type="project" value="UniProtKB-UniRule"/>
</dbReference>
<comment type="similarity">
    <text evidence="8">Belongs to the tRNA(Ile)-lysidine synthase family.</text>
</comment>
<dbReference type="EMBL" id="DRLF01000478">
    <property type="protein sequence ID" value="HEC07921.1"/>
    <property type="molecule type" value="Genomic_DNA"/>
</dbReference>
<dbReference type="GO" id="GO:0005737">
    <property type="term" value="C:cytoplasm"/>
    <property type="evidence" value="ECO:0007669"/>
    <property type="project" value="UniProtKB-SubCell"/>
</dbReference>
<keyword evidence="3 8" id="KW-0436">Ligase</keyword>
<evidence type="ECO:0000256" key="1">
    <source>
        <dbReference type="ARBA" id="ARBA00004496"/>
    </source>
</evidence>
<accession>A0A831RYE8</accession>
<keyword evidence="4 8" id="KW-0819">tRNA processing</keyword>
<dbReference type="Gene3D" id="1.20.59.20">
    <property type="match status" value="1"/>
</dbReference>